<dbReference type="GO" id="GO:0016887">
    <property type="term" value="F:ATP hydrolysis activity"/>
    <property type="evidence" value="ECO:0007669"/>
    <property type="project" value="InterPro"/>
</dbReference>
<dbReference type="Proteomes" id="UP000053237">
    <property type="component" value="Unassembled WGS sequence"/>
</dbReference>
<dbReference type="InterPro" id="IPR003959">
    <property type="entry name" value="ATPase_AAA_core"/>
</dbReference>
<proteinExistence type="predicted"/>
<protein>
    <recommendedName>
        <fullName evidence="1">AAA+ ATPase domain-containing protein</fullName>
    </recommendedName>
</protein>
<dbReference type="SMART" id="SM00382">
    <property type="entry name" value="AAA"/>
    <property type="match status" value="2"/>
</dbReference>
<name>A0A024G6A5_9STRA</name>
<evidence type="ECO:0000259" key="1">
    <source>
        <dbReference type="SMART" id="SM00382"/>
    </source>
</evidence>
<dbReference type="Pfam" id="PF17862">
    <property type="entry name" value="AAA_lid_3"/>
    <property type="match status" value="1"/>
</dbReference>
<organism evidence="2 3">
    <name type="scientific">Albugo candida</name>
    <dbReference type="NCBI Taxonomy" id="65357"/>
    <lineage>
        <taxon>Eukaryota</taxon>
        <taxon>Sar</taxon>
        <taxon>Stramenopiles</taxon>
        <taxon>Oomycota</taxon>
        <taxon>Peronosporomycetes</taxon>
        <taxon>Albuginales</taxon>
        <taxon>Albuginaceae</taxon>
        <taxon>Albugo</taxon>
    </lineage>
</organism>
<reference evidence="2 3" key="1">
    <citation type="submission" date="2012-05" db="EMBL/GenBank/DDBJ databases">
        <title>Recombination and specialization in a pathogen metapopulation.</title>
        <authorList>
            <person name="Gardiner A."/>
            <person name="Kemen E."/>
            <person name="Schultz-Larsen T."/>
            <person name="MacLean D."/>
            <person name="Van Oosterhout C."/>
            <person name="Jones J.D.G."/>
        </authorList>
    </citation>
    <scope>NUCLEOTIDE SEQUENCE [LARGE SCALE GENOMIC DNA]</scope>
    <source>
        <strain evidence="2 3">Ac Nc2</strain>
    </source>
</reference>
<sequence length="872" mass="97122">MQRSVQCTAAFEIETVASPSTSMQCSCFQLPNGLLSHQILLAENTMNALGIVPLQTVHVASMTIAKEKQLILLECVMSPSSATIENVACVHTWVMEILNISHGETVTISHVTYPRAATDKFLLTDDIHIRIIASYSLWTNSNQSFAPTRKRLDNEANLLPLDAVSVREAYQRLLMVVSGTIEIDGRYHGVIQVGQLIPFQVFGQMYLTSIIGLRKSGQKLPIALYKRNISSCPRIHFSTGDPLQDSNQHISYQKGSISNELDGDVLKKKLWKLGLCGIHHQLREILWCITLIVNPEVFVDESSRNWLESARFRGVIICGCAGSGKTELLNVIENEVFEHYRSSTSLDVDVVRWDATWLVLEYEDALTNDTFFEFIRNKLMSSLSGKALEKCSALILLDNLDELFLQNENEAQSDVHSIGNGIISLFDHLDELNACRICVVVTCQDESMARLPSKVIHPSRLGKCFELAPPTESIRRDILAQILIKLPVCVEFDCDEIPDPNLFALLSSMQMNHEGHQNSIDAGTICALATRIASRTAGCVPRDLIRLCRHVLAQALSDSQPIQAIKWPHVMAAIATVKPSQLRHLDVNTPHIHRSNDLAFAGYEKTQTDLHQVVDASFRPSEAMKRLGVMASSGILLYGPSGCGKSLLANVVAARANVNLISIKSSEIMSKYFGDSEEAIRRIFARARSASPSILFFDEFDAVACKRFGETHAKDSEERAFDGSNVYNRILSTFLNEMDGIGHAKRSGYHTQKSEKRKQVLVIAATNRVDALDKALIRPGRIDKKVFLDYPNLQDRKAILKLSTRRMPLKDDVDLDVLASRSYESPATGADLANICKEAALMALREDPNASHVENRHFQQAWEHQMSSSTKD</sequence>
<dbReference type="Gene3D" id="3.40.50.300">
    <property type="entry name" value="P-loop containing nucleotide triphosphate hydrolases"/>
    <property type="match status" value="2"/>
</dbReference>
<dbReference type="PANTHER" id="PTHR23077:SF117">
    <property type="entry name" value="AAA+ ATPASE DOMAIN-CONTAINING PROTEIN"/>
    <property type="match status" value="1"/>
</dbReference>
<keyword evidence="3" id="KW-1185">Reference proteome</keyword>
<dbReference type="GO" id="GO:0005524">
    <property type="term" value="F:ATP binding"/>
    <property type="evidence" value="ECO:0007669"/>
    <property type="project" value="InterPro"/>
</dbReference>
<dbReference type="Gene3D" id="1.10.8.60">
    <property type="match status" value="1"/>
</dbReference>
<dbReference type="InParanoid" id="A0A024G6A5"/>
<dbReference type="InterPro" id="IPR003960">
    <property type="entry name" value="ATPase_AAA_CS"/>
</dbReference>
<dbReference type="FunFam" id="3.40.50.300:FF:001921">
    <property type="entry name" value="AAA ATPase domain-containing protein"/>
    <property type="match status" value="1"/>
</dbReference>
<accession>A0A024G6A5</accession>
<dbReference type="InterPro" id="IPR027417">
    <property type="entry name" value="P-loop_NTPase"/>
</dbReference>
<dbReference type="STRING" id="65357.A0A024G6A5"/>
<gene>
    <name evidence="2" type="ORF">BN9_030710</name>
</gene>
<comment type="caution">
    <text evidence="2">The sequence shown here is derived from an EMBL/GenBank/DDBJ whole genome shotgun (WGS) entry which is preliminary data.</text>
</comment>
<dbReference type="InterPro" id="IPR050168">
    <property type="entry name" value="AAA_ATPase_domain"/>
</dbReference>
<dbReference type="OrthoDB" id="5421at2759"/>
<dbReference type="AlphaFoldDB" id="A0A024G6A5"/>
<dbReference type="SUPFAM" id="SSF52540">
    <property type="entry name" value="P-loop containing nucleoside triphosphate hydrolases"/>
    <property type="match status" value="2"/>
</dbReference>
<evidence type="ECO:0000313" key="2">
    <source>
        <dbReference type="EMBL" id="CCI42287.1"/>
    </source>
</evidence>
<evidence type="ECO:0000313" key="3">
    <source>
        <dbReference type="Proteomes" id="UP000053237"/>
    </source>
</evidence>
<dbReference type="PROSITE" id="PS00674">
    <property type="entry name" value="AAA"/>
    <property type="match status" value="1"/>
</dbReference>
<dbReference type="Pfam" id="PF00004">
    <property type="entry name" value="AAA"/>
    <property type="match status" value="1"/>
</dbReference>
<dbReference type="PANTHER" id="PTHR23077">
    <property type="entry name" value="AAA-FAMILY ATPASE"/>
    <property type="match status" value="1"/>
</dbReference>
<dbReference type="InterPro" id="IPR041569">
    <property type="entry name" value="AAA_lid_3"/>
</dbReference>
<dbReference type="EMBL" id="CAIX01000032">
    <property type="protein sequence ID" value="CCI42287.1"/>
    <property type="molecule type" value="Genomic_DNA"/>
</dbReference>
<dbReference type="InterPro" id="IPR003593">
    <property type="entry name" value="AAA+_ATPase"/>
</dbReference>
<feature type="domain" description="AAA+ ATPase" evidence="1">
    <location>
        <begin position="311"/>
        <end position="462"/>
    </location>
</feature>
<feature type="domain" description="AAA+ ATPase" evidence="1">
    <location>
        <begin position="631"/>
        <end position="792"/>
    </location>
</feature>